<proteinExistence type="predicted"/>
<protein>
    <recommendedName>
        <fullName evidence="1">DUF7480 domain-containing protein</fullName>
    </recommendedName>
</protein>
<organism evidence="2">
    <name type="scientific">Morganella morganii</name>
    <name type="common">Proteus morganii</name>
    <dbReference type="NCBI Taxonomy" id="582"/>
    <lineage>
        <taxon>Bacteria</taxon>
        <taxon>Pseudomonadati</taxon>
        <taxon>Pseudomonadota</taxon>
        <taxon>Gammaproteobacteria</taxon>
        <taxon>Enterobacterales</taxon>
        <taxon>Morganellaceae</taxon>
        <taxon>Morganella</taxon>
    </lineage>
</organism>
<dbReference type="PROSITE" id="PS51257">
    <property type="entry name" value="PROKAR_LIPOPROTEIN"/>
    <property type="match status" value="1"/>
</dbReference>
<dbReference type="NCBIfam" id="NF045617">
    <property type="entry name" value="mostly_LP"/>
    <property type="match status" value="1"/>
</dbReference>
<gene>
    <name evidence="2" type="ORF">PN925_002873</name>
</gene>
<dbReference type="EMBL" id="ABKJEP030000044">
    <property type="protein sequence ID" value="EMO9457479.1"/>
    <property type="molecule type" value="Genomic_DNA"/>
</dbReference>
<feature type="domain" description="DUF7480" evidence="1">
    <location>
        <begin position="30"/>
        <end position="125"/>
    </location>
</feature>
<dbReference type="InterPro" id="IPR055903">
    <property type="entry name" value="DUF7480"/>
</dbReference>
<comment type="caution">
    <text evidence="2">The sequence shown here is derived from an EMBL/GenBank/DDBJ whole genome shotgun (WGS) entry which is preliminary data.</text>
</comment>
<reference evidence="2" key="1">
    <citation type="submission" date="2024-02" db="EMBL/GenBank/DDBJ databases">
        <authorList>
            <consortium name="Clinical and Environmental Microbiology Branch: Whole genome sequencing antimicrobial resistance pathogens in the healthcare setting"/>
        </authorList>
    </citation>
    <scope>NUCLEOTIDE SEQUENCE</scope>
    <source>
        <strain evidence="2">2023KU-00017</strain>
    </source>
</reference>
<evidence type="ECO:0000259" key="1">
    <source>
        <dbReference type="Pfam" id="PF24295"/>
    </source>
</evidence>
<evidence type="ECO:0000313" key="2">
    <source>
        <dbReference type="EMBL" id="EMO9457479.1"/>
    </source>
</evidence>
<dbReference type="Pfam" id="PF24295">
    <property type="entry name" value="DUF7480"/>
    <property type="match status" value="1"/>
</dbReference>
<accession>A0AAI9MTA0</accession>
<dbReference type="InterPro" id="IPR054657">
    <property type="entry name" value="T6SS_periplasmic_put"/>
</dbReference>
<dbReference type="AlphaFoldDB" id="A0AAI9MTA0"/>
<name>A0AAI9MTA0_MORMO</name>
<sequence length="142" mass="16350">MHKFIIIPLIFMLGACWHTNDPRPTIVNGDVSIDTNKICVKSPTSFDDEYIQFIEIFSFKEQKEIARVDYTSNLIKLESNKCLPIPDFQYQAGNRYSYTAVTVLKEKQKRGTKPDRRAIDVSFLIEDVNGKIEAVSSTKRKQ</sequence>
<dbReference type="RefSeq" id="WP_368898435.1">
    <property type="nucleotide sequence ID" value="NZ_CAXOOS010000001.1"/>
</dbReference>